<feature type="domain" description="Disease resistance N-terminal" evidence="8">
    <location>
        <begin position="5"/>
        <end position="101"/>
    </location>
</feature>
<dbReference type="EMBL" id="CM007647">
    <property type="protein sequence ID" value="ONL99992.1"/>
    <property type="molecule type" value="Genomic_DNA"/>
</dbReference>
<evidence type="ECO:0000256" key="3">
    <source>
        <dbReference type="ARBA" id="ARBA00022737"/>
    </source>
</evidence>
<dbReference type="SUPFAM" id="SSF52540">
    <property type="entry name" value="P-loop containing nucleoside triphosphate hydrolases"/>
    <property type="match status" value="1"/>
</dbReference>
<dbReference type="InterPro" id="IPR032675">
    <property type="entry name" value="LRR_dom_sf"/>
</dbReference>
<evidence type="ECO:0000256" key="2">
    <source>
        <dbReference type="ARBA" id="ARBA00022614"/>
    </source>
</evidence>
<dbReference type="PaxDb" id="4577-GRMZM2G077937_P01"/>
<dbReference type="InterPro" id="IPR058922">
    <property type="entry name" value="WHD_DRP"/>
</dbReference>
<dbReference type="SUPFAM" id="SSF52058">
    <property type="entry name" value="L domain-like"/>
    <property type="match status" value="1"/>
</dbReference>
<dbReference type="SMR" id="A0A1D6K8Z4"/>
<keyword evidence="2" id="KW-0433">Leucine-rich repeat</keyword>
<dbReference type="Gene3D" id="1.10.8.430">
    <property type="entry name" value="Helical domain of apoptotic protease-activating factors"/>
    <property type="match status" value="1"/>
</dbReference>
<dbReference type="InterPro" id="IPR036388">
    <property type="entry name" value="WH-like_DNA-bd_sf"/>
</dbReference>
<accession>A0A1D6K8Z4</accession>
<protein>
    <submittedName>
        <fullName evidence="11">Disease resistance protein RPM1</fullName>
    </submittedName>
</protein>
<dbReference type="InterPro" id="IPR042197">
    <property type="entry name" value="Apaf_helical"/>
</dbReference>
<keyword evidence="3" id="KW-0677">Repeat</keyword>
<dbReference type="Pfam" id="PF00931">
    <property type="entry name" value="NB-ARC"/>
    <property type="match status" value="1"/>
</dbReference>
<dbReference type="GO" id="GO:0002758">
    <property type="term" value="P:innate immune response-activating signaling pathway"/>
    <property type="evidence" value="ECO:0007669"/>
    <property type="project" value="UniProtKB-ARBA"/>
</dbReference>
<dbReference type="PRINTS" id="PR00364">
    <property type="entry name" value="DISEASERSIST"/>
</dbReference>
<evidence type="ECO:0000313" key="11">
    <source>
        <dbReference type="EMBL" id="ONL99992.1"/>
    </source>
</evidence>
<dbReference type="ExpressionAtlas" id="A0A1D6K8Z4">
    <property type="expression patterns" value="baseline and differential"/>
</dbReference>
<evidence type="ECO:0000256" key="6">
    <source>
        <dbReference type="ARBA" id="ARBA00023054"/>
    </source>
</evidence>
<name>A0A1D6K8Z4_MAIZE</name>
<gene>
    <name evidence="11" type="ORF">ZEAMMB73_Zm00001d030016</name>
</gene>
<dbReference type="Gene3D" id="1.20.5.4130">
    <property type="match status" value="1"/>
</dbReference>
<dbReference type="Gene3D" id="3.80.10.10">
    <property type="entry name" value="Ribonuclease Inhibitor"/>
    <property type="match status" value="2"/>
</dbReference>
<dbReference type="Pfam" id="PF23598">
    <property type="entry name" value="LRR_14"/>
    <property type="match status" value="1"/>
</dbReference>
<organism evidence="11">
    <name type="scientific">Zea mays</name>
    <name type="common">Maize</name>
    <dbReference type="NCBI Taxonomy" id="4577"/>
    <lineage>
        <taxon>Eukaryota</taxon>
        <taxon>Viridiplantae</taxon>
        <taxon>Streptophyta</taxon>
        <taxon>Embryophyta</taxon>
        <taxon>Tracheophyta</taxon>
        <taxon>Spermatophyta</taxon>
        <taxon>Magnoliopsida</taxon>
        <taxon>Liliopsida</taxon>
        <taxon>Poales</taxon>
        <taxon>Poaceae</taxon>
        <taxon>PACMAD clade</taxon>
        <taxon>Panicoideae</taxon>
        <taxon>Andropogonodae</taxon>
        <taxon>Andropogoneae</taxon>
        <taxon>Tripsacinae</taxon>
        <taxon>Zea</taxon>
    </lineage>
</organism>
<sequence length="969" mass="110680">MAEGVVGILILKLGSALFLEACRLGTKQLYHEASALGRLFGEIRDIKEELESMQSFLQGAERFKDTDNNTANFIKKIRGLAFDIEDVIDEFIYKMEDKHGSFATKMNRRINRIWTWRRLTSKLQKIKLKLENVDKRNVRYDMRGIAREDGSSDAHHRSTDQISYFPKEENLVGIDENKELLMNWLRGDLHQQSVITTVWGMGGVGKTTLVAHVYNTVKVDFDSAAWITVSKAYQVEDLLKQIIRGFQKSDLKGELRVDIIDMEKRSLVEIIRDYLHGKSYVLVLDDVWGVDIWFKIRDAFPTNSTSRFIITSRIHEVALLANGNCIIELKPLEAHHSWELFCKEAFWKNENKMCLLELNNLAQRFVDKCNGLPIAIACVGRLLSCRSPTYSDWESFFKELELQMTNNVILNVNVLLKVSLEDLPYILKNCFLHCTIFPEDHLIKRKRLIRHWVAEGFIRETEHKTMEEVAEGYLYELVNRSLLQVVERNESGRVQSCRMHDIIRLLALTKANEEGFCKVYDGMGSYSAEKTRRLSIHSANIKLSTQPTKLTVRSIYVFSNGLTIESLRSFLKHFYLLSTLDLQGAQIVELPDEVFNLFNLRFLSLRNTEVTNIPSTVGRLQKLEVLDVYNAKLLALPESVSKLRKLRYLHVATVPKINTKGVVTWIGIQVPKSIKYLTGLQTLRLVEASSETLFHLGALTQLRTFAITNVQRDQCADLCTVIMSMKHLVSLAIMAISEEEILQLEELCLPPTLSKLELGGQLDKKAMPQIVSSFSDLGNLTLLALAFSKLDEDSFSCLLTLHGLRGLWVDKAYEGKRLHFNAMSFPNLRQLAISDAPQLNSVVIERSALQSLVQLTLVDCPELKALPDGIEHLRTLEKLYLRGASKELTKLFQCNEETHETCLHLVVSMMTAMMSCRPQYVLRERRNNLRGHARMRRVVAPPMGVFVACLGIGRIVSRKEEATHDTIKD</sequence>
<dbReference type="GO" id="GO:0009626">
    <property type="term" value="P:plant-type hypersensitive response"/>
    <property type="evidence" value="ECO:0007669"/>
    <property type="project" value="UniProtKB-ARBA"/>
</dbReference>
<keyword evidence="6" id="KW-0175">Coiled coil</keyword>
<evidence type="ECO:0000259" key="9">
    <source>
        <dbReference type="Pfam" id="PF23559"/>
    </source>
</evidence>
<dbReference type="InterPro" id="IPR002182">
    <property type="entry name" value="NB-ARC"/>
</dbReference>
<dbReference type="Pfam" id="PF23559">
    <property type="entry name" value="WHD_DRP"/>
    <property type="match status" value="1"/>
</dbReference>
<dbReference type="STRING" id="4577.A0A1D6K8Z4"/>
<proteinExistence type="inferred from homology"/>
<dbReference type="FunFam" id="1.10.10.10:FF:000322">
    <property type="entry name" value="Probable disease resistance protein At1g63360"/>
    <property type="match status" value="1"/>
</dbReference>
<keyword evidence="5" id="KW-0611">Plant defense</keyword>
<dbReference type="CDD" id="cd14798">
    <property type="entry name" value="RX-CC_like"/>
    <property type="match status" value="1"/>
</dbReference>
<evidence type="ECO:0000259" key="7">
    <source>
        <dbReference type="Pfam" id="PF00931"/>
    </source>
</evidence>
<feature type="domain" description="Disease resistance R13L4/SHOC-2-like LRR" evidence="10">
    <location>
        <begin position="552"/>
        <end position="886"/>
    </location>
</feature>
<dbReference type="Gene3D" id="1.10.10.10">
    <property type="entry name" value="Winged helix-like DNA-binding domain superfamily/Winged helix DNA-binding domain"/>
    <property type="match status" value="1"/>
</dbReference>
<dbReference type="InterPro" id="IPR055414">
    <property type="entry name" value="LRR_R13L4/SHOC2-like"/>
</dbReference>
<evidence type="ECO:0000256" key="4">
    <source>
        <dbReference type="ARBA" id="ARBA00022741"/>
    </source>
</evidence>
<dbReference type="InterPro" id="IPR038005">
    <property type="entry name" value="RX-like_CC"/>
</dbReference>
<dbReference type="InterPro" id="IPR041118">
    <property type="entry name" value="Rx_N"/>
</dbReference>
<dbReference type="InParanoid" id="A0A1D6K8Z4"/>
<reference evidence="11" key="1">
    <citation type="submission" date="2015-12" db="EMBL/GenBank/DDBJ databases">
        <title>Update maize B73 reference genome by single molecule sequencing technologies.</title>
        <authorList>
            <consortium name="Maize Genome Sequencing Project"/>
            <person name="Ware D."/>
        </authorList>
    </citation>
    <scope>NUCLEOTIDE SEQUENCE [LARGE SCALE GENOMIC DNA]</scope>
    <source>
        <tissue evidence="11">Seedling</tissue>
    </source>
</reference>
<keyword evidence="4" id="KW-0547">Nucleotide-binding</keyword>
<evidence type="ECO:0000256" key="5">
    <source>
        <dbReference type="ARBA" id="ARBA00022821"/>
    </source>
</evidence>
<feature type="domain" description="NB-ARC" evidence="7">
    <location>
        <begin position="177"/>
        <end position="349"/>
    </location>
</feature>
<evidence type="ECO:0000259" key="8">
    <source>
        <dbReference type="Pfam" id="PF18052"/>
    </source>
</evidence>
<dbReference type="Gene3D" id="3.40.50.300">
    <property type="entry name" value="P-loop containing nucleotide triphosphate hydrolases"/>
    <property type="match status" value="1"/>
</dbReference>
<dbReference type="FunCoup" id="A0A1D6K8Z4">
    <property type="interactions" value="168"/>
</dbReference>
<dbReference type="OMA" id="CYSEWEN"/>
<dbReference type="GO" id="GO:0042742">
    <property type="term" value="P:defense response to bacterium"/>
    <property type="evidence" value="ECO:0007669"/>
    <property type="project" value="UniProtKB-ARBA"/>
</dbReference>
<evidence type="ECO:0000256" key="1">
    <source>
        <dbReference type="ARBA" id="ARBA00008894"/>
    </source>
</evidence>
<dbReference type="PANTHER" id="PTHR23155">
    <property type="entry name" value="DISEASE RESISTANCE PROTEIN RP"/>
    <property type="match status" value="1"/>
</dbReference>
<dbReference type="Pfam" id="PF18052">
    <property type="entry name" value="Rx_N"/>
    <property type="match status" value="1"/>
</dbReference>
<dbReference type="FunFam" id="3.40.50.300:FF:001091">
    <property type="entry name" value="Probable disease resistance protein At1g61300"/>
    <property type="match status" value="1"/>
</dbReference>
<comment type="similarity">
    <text evidence="1">Belongs to the disease resistance NB-LRR family.</text>
</comment>
<dbReference type="InterPro" id="IPR027417">
    <property type="entry name" value="P-loop_NTPase"/>
</dbReference>
<dbReference type="InterPro" id="IPR044974">
    <property type="entry name" value="Disease_R_plants"/>
</dbReference>
<dbReference type="eggNOG" id="KOG4658">
    <property type="taxonomic scope" value="Eukaryota"/>
</dbReference>
<evidence type="ECO:0000259" key="10">
    <source>
        <dbReference type="Pfam" id="PF23598"/>
    </source>
</evidence>
<dbReference type="PANTHER" id="PTHR23155:SF931">
    <property type="entry name" value="OS01G0547000 PROTEIN"/>
    <property type="match status" value="1"/>
</dbReference>
<feature type="domain" description="Disease resistance protein winged helix" evidence="9">
    <location>
        <begin position="436"/>
        <end position="506"/>
    </location>
</feature>
<dbReference type="AlphaFoldDB" id="A0A1D6K8Z4"/>
<dbReference type="GO" id="GO:0043531">
    <property type="term" value="F:ADP binding"/>
    <property type="evidence" value="ECO:0007669"/>
    <property type="project" value="InterPro"/>
</dbReference>